<gene>
    <name evidence="1" type="ORF">OA50_01225</name>
</gene>
<dbReference type="AlphaFoldDB" id="A0A0B3S114"/>
<accession>A0A225QT47</accession>
<name>A0A0B3S114_9RHOB</name>
<accession>A0A0B3S114</accession>
<dbReference type="Proteomes" id="UP000030960">
    <property type="component" value="Unassembled WGS sequence"/>
</dbReference>
<dbReference type="EMBL" id="JSUQ01000004">
    <property type="protein sequence ID" value="KHQ53997.1"/>
    <property type="molecule type" value="Genomic_DNA"/>
</dbReference>
<protein>
    <recommendedName>
        <fullName evidence="3">Response regulator</fullName>
    </recommendedName>
</protein>
<keyword evidence="2" id="KW-1185">Reference proteome</keyword>
<dbReference type="RefSeq" id="WP_043138652.1">
    <property type="nucleotide sequence ID" value="NZ_JAHVJH010000005.1"/>
</dbReference>
<dbReference type="OrthoDB" id="7850174at2"/>
<proteinExistence type="predicted"/>
<organism evidence="1 2">
    <name type="scientific">Mameliella alba</name>
    <dbReference type="NCBI Taxonomy" id="561184"/>
    <lineage>
        <taxon>Bacteria</taxon>
        <taxon>Pseudomonadati</taxon>
        <taxon>Pseudomonadota</taxon>
        <taxon>Alphaproteobacteria</taxon>
        <taxon>Rhodobacterales</taxon>
        <taxon>Roseobacteraceae</taxon>
        <taxon>Mameliella</taxon>
    </lineage>
</organism>
<evidence type="ECO:0000313" key="1">
    <source>
        <dbReference type="EMBL" id="KHQ53997.1"/>
    </source>
</evidence>
<reference evidence="1 2" key="1">
    <citation type="submission" date="2014-10" db="EMBL/GenBank/DDBJ databases">
        <title>Genome sequence of Ponticoccus sp. strain UMTAT08 isolated from clonal culture of toxic dinoflagellate Alexandrium tamiyavanichii.</title>
        <authorList>
            <person name="Gan H.Y."/>
            <person name="Muhd D.-D."/>
            <person name="Mohd Noor M.E."/>
            <person name="Yeong Y.S."/>
            <person name="Usup G."/>
        </authorList>
    </citation>
    <scope>NUCLEOTIDE SEQUENCE [LARGE SCALE GENOMIC DNA]</scope>
    <source>
        <strain evidence="1 2">UMTAT08</strain>
    </source>
</reference>
<evidence type="ECO:0000313" key="2">
    <source>
        <dbReference type="Proteomes" id="UP000030960"/>
    </source>
</evidence>
<evidence type="ECO:0008006" key="3">
    <source>
        <dbReference type="Google" id="ProtNLM"/>
    </source>
</evidence>
<comment type="caution">
    <text evidence="1">The sequence shown here is derived from an EMBL/GenBank/DDBJ whole genome shotgun (WGS) entry which is preliminary data.</text>
</comment>
<sequence>MGTKRNELWTESAEVHFLRTRRGAVAAAERAFATYDTLTDPDTGGRAPEIWDLDLFILQAPHDGIADQLGGLGDWVASVTVFGQVRDALRIAERVDGDGAAFLVNIDVFGPLEQAVDVLLSLRRTNPMLTILVMSSEFVRDDTSLERSAIADTSLRLPCTPERLRDGLFCAAENTKLRQLGLAL</sequence>